<dbReference type="AlphaFoldDB" id="I7JVE6"/>
<keyword evidence="2" id="KW-1185">Reference proteome</keyword>
<dbReference type="eggNOG" id="ENOG50324BX">
    <property type="taxonomic scope" value="Bacteria"/>
</dbReference>
<evidence type="ECO:0000313" key="2">
    <source>
        <dbReference type="Proteomes" id="UP000009320"/>
    </source>
</evidence>
<dbReference type="GeneID" id="82847924"/>
<protein>
    <submittedName>
        <fullName evidence="1">Conserved protein</fullName>
    </submittedName>
</protein>
<comment type="caution">
    <text evidence="1">The sequence shown here is derived from an EMBL/GenBank/DDBJ whole genome shotgun (WGS) entry which is preliminary data.</text>
</comment>
<proteinExistence type="predicted"/>
<reference evidence="1 2" key="1">
    <citation type="submission" date="2012-06" db="EMBL/GenBank/DDBJ databases">
        <title>Draft Genome Sequence of Lactobacillus hominis Strain CRBIP 24.179T, isolated from human intestine.</title>
        <authorList>
            <person name="Cousin S."/>
            <person name="Ma L."/>
            <person name="Bizet C."/>
            <person name="Loux V."/>
            <person name="Bouchier C."/>
            <person name="Clermont D."/>
            <person name="Creno S."/>
        </authorList>
    </citation>
    <scope>NUCLEOTIDE SEQUENCE [LARGE SCALE GENOMIC DNA]</scope>
    <source>
        <strain evidence="2">CRBIP 24.179T</strain>
    </source>
</reference>
<dbReference type="EMBL" id="CAKE01000035">
    <property type="protein sequence ID" value="CCI82701.1"/>
    <property type="molecule type" value="Genomic_DNA"/>
</dbReference>
<accession>I7JVE6</accession>
<dbReference type="STRING" id="1423758.FC41_GL000397"/>
<dbReference type="RefSeq" id="WP_008471862.1">
    <property type="nucleotide sequence ID" value="NZ_AYZP01000001.1"/>
</dbReference>
<gene>
    <name evidence="1" type="ORF">BN55_08460</name>
</gene>
<sequence>MKLRYVGPSFYVEGLTNGKEYEILSEEGPYYRVIDDSGEDYLYSKEHPAPMDGSSKGGRWEKIQIKY</sequence>
<name>I7JVE6_9LACO</name>
<organism evidence="1 2">
    <name type="scientific">Lactobacillus hominis DSM 23910 = CRBIP 24.179</name>
    <dbReference type="NCBI Taxonomy" id="1423758"/>
    <lineage>
        <taxon>Bacteria</taxon>
        <taxon>Bacillati</taxon>
        <taxon>Bacillota</taxon>
        <taxon>Bacilli</taxon>
        <taxon>Lactobacillales</taxon>
        <taxon>Lactobacillaceae</taxon>
        <taxon>Lactobacillus</taxon>
    </lineage>
</organism>
<dbReference type="PATRIC" id="fig|1423758.3.peg.400"/>
<dbReference type="Proteomes" id="UP000009320">
    <property type="component" value="Unassembled WGS sequence"/>
</dbReference>
<dbReference type="OrthoDB" id="5771510at2"/>
<evidence type="ECO:0000313" key="1">
    <source>
        <dbReference type="EMBL" id="CCI82701.1"/>
    </source>
</evidence>